<dbReference type="EMBL" id="FOOX01000008">
    <property type="protein sequence ID" value="SFG69441.1"/>
    <property type="molecule type" value="Genomic_DNA"/>
</dbReference>
<dbReference type="InterPro" id="IPR038300">
    <property type="entry name" value="SASP_sf_alpha/beta"/>
</dbReference>
<dbReference type="InterPro" id="IPR050847">
    <property type="entry name" value="SASP_DNA-binding"/>
</dbReference>
<dbReference type="AlphaFoldDB" id="A0A1I2U4B1"/>
<protein>
    <submittedName>
        <fullName evidence="5">Small, acid-soluble spore protein, alpha/beta type</fullName>
    </submittedName>
</protein>
<comment type="similarity">
    <text evidence="2">Belongs to the alpha/beta-type SASP family.</text>
</comment>
<evidence type="ECO:0000256" key="2">
    <source>
        <dbReference type="ARBA" id="ARBA00005442"/>
    </source>
</evidence>
<keyword evidence="3" id="KW-0749">Sporulation</keyword>
<accession>A0A1I2U4B1</accession>
<dbReference type="GO" id="GO:0030435">
    <property type="term" value="P:sporulation resulting in formation of a cellular spore"/>
    <property type="evidence" value="ECO:0007669"/>
    <property type="project" value="UniProtKB-KW"/>
</dbReference>
<organism evidence="5 6">
    <name type="scientific">Desulfotruncus arcticus DSM 17038</name>
    <dbReference type="NCBI Taxonomy" id="1121424"/>
    <lineage>
        <taxon>Bacteria</taxon>
        <taxon>Bacillati</taxon>
        <taxon>Bacillota</taxon>
        <taxon>Clostridia</taxon>
        <taxon>Eubacteriales</taxon>
        <taxon>Desulfallaceae</taxon>
        <taxon>Desulfotruncus</taxon>
    </lineage>
</organism>
<evidence type="ECO:0000256" key="1">
    <source>
        <dbReference type="ARBA" id="ARBA00003863"/>
    </source>
</evidence>
<dbReference type="GO" id="GO:0003690">
    <property type="term" value="F:double-stranded DNA binding"/>
    <property type="evidence" value="ECO:0007669"/>
    <property type="project" value="InterPro"/>
</dbReference>
<dbReference type="Gene3D" id="6.10.10.80">
    <property type="entry name" value="Small, acid-soluble spore protein, alpha/beta type-like"/>
    <property type="match status" value="1"/>
</dbReference>
<keyword evidence="4" id="KW-0238">DNA-binding</keyword>
<evidence type="ECO:0000313" key="5">
    <source>
        <dbReference type="EMBL" id="SFG69441.1"/>
    </source>
</evidence>
<comment type="function">
    <text evidence="1">SASP are bound to spore DNA. They are double-stranded DNA-binding proteins that cause DNA to change to an a-like conformation. They protect the DNA backbone from chemical and enzymatic cleavage and are thus involved in dormant spore's high resistance to UV light.</text>
</comment>
<dbReference type="GO" id="GO:0006265">
    <property type="term" value="P:DNA topological change"/>
    <property type="evidence" value="ECO:0007669"/>
    <property type="project" value="InterPro"/>
</dbReference>
<keyword evidence="6" id="KW-1185">Reference proteome</keyword>
<dbReference type="Proteomes" id="UP000199337">
    <property type="component" value="Unassembled WGS sequence"/>
</dbReference>
<dbReference type="PANTHER" id="PTHR36107">
    <property type="entry name" value="SMALL, ACID-SOLUBLE SPORE PROTEIN A"/>
    <property type="match status" value="1"/>
</dbReference>
<dbReference type="PROSITE" id="PS00684">
    <property type="entry name" value="SASP_2"/>
    <property type="match status" value="1"/>
</dbReference>
<dbReference type="InterPro" id="IPR018126">
    <property type="entry name" value="SASP_alpha/beta-type_CS"/>
</dbReference>
<evidence type="ECO:0000256" key="4">
    <source>
        <dbReference type="ARBA" id="ARBA00023125"/>
    </source>
</evidence>
<evidence type="ECO:0000313" key="6">
    <source>
        <dbReference type="Proteomes" id="UP000199337"/>
    </source>
</evidence>
<dbReference type="PANTHER" id="PTHR36107:SF1">
    <property type="entry name" value="SMALL, ACID-SOLUBLE SPORE PROTEIN A"/>
    <property type="match status" value="1"/>
</dbReference>
<evidence type="ECO:0000256" key="3">
    <source>
        <dbReference type="ARBA" id="ARBA00022969"/>
    </source>
</evidence>
<proteinExistence type="inferred from homology"/>
<dbReference type="STRING" id="341036.SAMN05660649_02387"/>
<reference evidence="6" key="1">
    <citation type="submission" date="2016-10" db="EMBL/GenBank/DDBJ databases">
        <authorList>
            <person name="Varghese N."/>
            <person name="Submissions S."/>
        </authorList>
    </citation>
    <scope>NUCLEOTIDE SEQUENCE [LARGE SCALE GENOMIC DNA]</scope>
    <source>
        <strain evidence="6">DSM 17038</strain>
    </source>
</reference>
<name>A0A1I2U4B1_9FIRM</name>
<dbReference type="Pfam" id="PF00269">
    <property type="entry name" value="SASP"/>
    <property type="match status" value="1"/>
</dbReference>
<sequence>MSENNEIVLSGSYTLPDLMKATSSTGLVPRELQQYVYPALEEFKNEMAAELGLPDYANIDKGELPSRQNGKVGGGMTKKMVAFAEAVLAWNYKNKMLQNQGNSAQPALEK</sequence>
<gene>
    <name evidence="5" type="ORF">SAMN05660649_02387</name>
</gene>
<dbReference type="InterPro" id="IPR001448">
    <property type="entry name" value="SASP_alpha/beta-type"/>
</dbReference>